<evidence type="ECO:0000313" key="2">
    <source>
        <dbReference type="Proteomes" id="UP000594042"/>
    </source>
</evidence>
<dbReference type="AlphaFoldDB" id="A0A7G1HZ90"/>
<proteinExistence type="predicted"/>
<dbReference type="EMBL" id="AP023322">
    <property type="protein sequence ID" value="BCI64353.1"/>
    <property type="molecule type" value="Genomic_DNA"/>
</dbReference>
<dbReference type="Proteomes" id="UP000594042">
    <property type="component" value="Chromosome"/>
</dbReference>
<protein>
    <submittedName>
        <fullName evidence="1">Uncharacterized protein</fullName>
    </submittedName>
</protein>
<accession>A0A7G1HZ90</accession>
<dbReference type="RefSeq" id="WP_200755017.1">
    <property type="nucleotide sequence ID" value="NZ_AP023322.1"/>
</dbReference>
<dbReference type="KEGG" id="copr:Cop2CBH44_27060"/>
<gene>
    <name evidence="1" type="ORF">Cop2CBH44_27060</name>
</gene>
<evidence type="ECO:0000313" key="1">
    <source>
        <dbReference type="EMBL" id="BCI64353.1"/>
    </source>
</evidence>
<reference evidence="2" key="1">
    <citation type="submission" date="2020-07" db="EMBL/GenBank/DDBJ databases">
        <title>Complete genome sequencing of Coprobacter sp. strain 2CBH44.</title>
        <authorList>
            <person name="Sakamoto M."/>
            <person name="Murakami T."/>
            <person name="Mori H."/>
        </authorList>
    </citation>
    <scope>NUCLEOTIDE SEQUENCE [LARGE SCALE GENOMIC DNA]</scope>
    <source>
        <strain evidence="2">2CBH44</strain>
    </source>
</reference>
<organism evidence="1 2">
    <name type="scientific">Coprobacter secundus subsp. similis</name>
    <dbReference type="NCBI Taxonomy" id="2751153"/>
    <lineage>
        <taxon>Bacteria</taxon>
        <taxon>Pseudomonadati</taxon>
        <taxon>Bacteroidota</taxon>
        <taxon>Bacteroidia</taxon>
        <taxon>Bacteroidales</taxon>
        <taxon>Barnesiellaceae</taxon>
        <taxon>Coprobacter</taxon>
    </lineage>
</organism>
<keyword evidence="2" id="KW-1185">Reference proteome</keyword>
<sequence>MNGNIIINLFLYFARFPQRQEVLDIFNKGRSEIPGYDSLKSLVEAMTDAPVLPEVGGFVFGPNFDAVKTCVSQLTGYYLFVDYGDIKTETDKSNRIADTFQVAVTIAGKTTEFTGDP</sequence>
<name>A0A7G1HZ90_9BACT</name>